<dbReference type="AntiFam" id="ANF00025">
    <property type="entry name" value="Antisense to 23S rRNA"/>
</dbReference>
<feature type="compositionally biased region" description="Basic residues" evidence="1">
    <location>
        <begin position="23"/>
        <end position="34"/>
    </location>
</feature>
<sequence length="197" mass="22439">MKKDENSHNSKNESSMKSASRDNKKKKEARKNHSIKTSIKVIIWSDNDSSRDEDENATDQIPSLSIVRLGRMLFDNVVRIFTNISLSLSPRQCPDRYPFRAGQNLPDEEFRYLRTVPAKKHPSTEIMSWVDKGPIATRSKQKQGSSVKKGEGEDVDHHRLEEEHDSPILQVKGDTDTSSARALLLIVMMMNFGRLMA</sequence>
<dbReference type="AlphaFoldDB" id="A0AA88W3M3"/>
<feature type="compositionally biased region" description="Basic and acidic residues" evidence="1">
    <location>
        <begin position="1"/>
        <end position="11"/>
    </location>
</feature>
<feature type="region of interest" description="Disordered" evidence="1">
    <location>
        <begin position="1"/>
        <end position="34"/>
    </location>
</feature>
<evidence type="ECO:0000256" key="1">
    <source>
        <dbReference type="SAM" id="MobiDB-lite"/>
    </source>
</evidence>
<keyword evidence="3" id="KW-1185">Reference proteome</keyword>
<protein>
    <submittedName>
        <fullName evidence="2">Uncharacterized protein</fullName>
    </submittedName>
</protein>
<feature type="region of interest" description="Disordered" evidence="1">
    <location>
        <begin position="134"/>
        <end position="173"/>
    </location>
</feature>
<dbReference type="Proteomes" id="UP001188597">
    <property type="component" value="Unassembled WGS sequence"/>
</dbReference>
<reference evidence="2" key="1">
    <citation type="submission" date="2022-12" db="EMBL/GenBank/DDBJ databases">
        <title>Draft genome assemblies for two species of Escallonia (Escalloniales).</title>
        <authorList>
            <person name="Chanderbali A."/>
            <person name="Dervinis C."/>
            <person name="Anghel I."/>
            <person name="Soltis D."/>
            <person name="Soltis P."/>
            <person name="Zapata F."/>
        </authorList>
    </citation>
    <scope>NUCLEOTIDE SEQUENCE</scope>
    <source>
        <strain evidence="2">UCBG64.0493</strain>
        <tissue evidence="2">Leaf</tissue>
    </source>
</reference>
<organism evidence="2 3">
    <name type="scientific">Escallonia herrerae</name>
    <dbReference type="NCBI Taxonomy" id="1293975"/>
    <lineage>
        <taxon>Eukaryota</taxon>
        <taxon>Viridiplantae</taxon>
        <taxon>Streptophyta</taxon>
        <taxon>Embryophyta</taxon>
        <taxon>Tracheophyta</taxon>
        <taxon>Spermatophyta</taxon>
        <taxon>Magnoliopsida</taxon>
        <taxon>eudicotyledons</taxon>
        <taxon>Gunneridae</taxon>
        <taxon>Pentapetalae</taxon>
        <taxon>asterids</taxon>
        <taxon>campanulids</taxon>
        <taxon>Escalloniales</taxon>
        <taxon>Escalloniaceae</taxon>
        <taxon>Escallonia</taxon>
    </lineage>
</organism>
<gene>
    <name evidence="2" type="ORF">RJ639_004683</name>
</gene>
<evidence type="ECO:0000313" key="3">
    <source>
        <dbReference type="Proteomes" id="UP001188597"/>
    </source>
</evidence>
<feature type="compositionally biased region" description="Basic and acidic residues" evidence="1">
    <location>
        <begin position="148"/>
        <end position="166"/>
    </location>
</feature>
<accession>A0AA88W3M3</accession>
<comment type="caution">
    <text evidence="2">The sequence shown here is derived from an EMBL/GenBank/DDBJ whole genome shotgun (WGS) entry which is preliminary data.</text>
</comment>
<proteinExistence type="predicted"/>
<evidence type="ECO:0000313" key="2">
    <source>
        <dbReference type="EMBL" id="KAK3019239.1"/>
    </source>
</evidence>
<dbReference type="EMBL" id="JAVXUP010000889">
    <property type="protein sequence ID" value="KAK3019239.1"/>
    <property type="molecule type" value="Genomic_DNA"/>
</dbReference>
<name>A0AA88W3M3_9ASTE</name>